<reference evidence="3" key="1">
    <citation type="submission" date="2017-02" db="UniProtKB">
        <authorList>
            <consortium name="WormBaseParasite"/>
        </authorList>
    </citation>
    <scope>IDENTIFICATION</scope>
</reference>
<name>A0A0N5A3M1_PARTI</name>
<dbReference type="Proteomes" id="UP000038045">
    <property type="component" value="Unplaced"/>
</dbReference>
<evidence type="ECO:0000313" key="3">
    <source>
        <dbReference type="WBParaSite" id="PTRK_0001622500.1"/>
    </source>
</evidence>
<dbReference type="InterPro" id="IPR003609">
    <property type="entry name" value="Pan_app"/>
</dbReference>
<dbReference type="WBParaSite" id="PTRK_0001622500.1">
    <property type="protein sequence ID" value="PTRK_0001622500.1"/>
    <property type="gene ID" value="PTRK_0001622500"/>
</dbReference>
<feature type="domain" description="Apple" evidence="1">
    <location>
        <begin position="93"/>
        <end position="163"/>
    </location>
</feature>
<evidence type="ECO:0000313" key="2">
    <source>
        <dbReference type="Proteomes" id="UP000038045"/>
    </source>
</evidence>
<protein>
    <submittedName>
        <fullName evidence="3">Apple domain-containing protein</fullName>
    </submittedName>
</protein>
<dbReference type="PROSITE" id="PS50948">
    <property type="entry name" value="PAN"/>
    <property type="match status" value="1"/>
</dbReference>
<dbReference type="AlphaFoldDB" id="A0A0N5A3M1"/>
<evidence type="ECO:0000259" key="1">
    <source>
        <dbReference type="PROSITE" id="PS50948"/>
    </source>
</evidence>
<accession>A0A0N5A3M1</accession>
<sequence>MMKTNYIKDEENIVDFSSNKEERTIFQSLLQDSLKNKKQLIADLSMGFLSVLIFLTKMIYTEGKGGKLSLSFSTTLILLLLTANCLESRGEFCFNFPKNLTINGADYRQIYKRTQRSCAKACLEDFCCMAYEWIENEEGICTHKTRSLNGTVEEKANAHFGLCLDLDDYDRDKFADHIIKGNELARISEVTLNNCASYCLNFGDNYKIFSWHSDQITDYPIEEDKESNVKGTCLCLDNIEEIQLKFGSTSGLLR</sequence>
<proteinExistence type="predicted"/>
<organism evidence="2 3">
    <name type="scientific">Parastrongyloides trichosuri</name>
    <name type="common">Possum-specific nematode worm</name>
    <dbReference type="NCBI Taxonomy" id="131310"/>
    <lineage>
        <taxon>Eukaryota</taxon>
        <taxon>Metazoa</taxon>
        <taxon>Ecdysozoa</taxon>
        <taxon>Nematoda</taxon>
        <taxon>Chromadorea</taxon>
        <taxon>Rhabditida</taxon>
        <taxon>Tylenchina</taxon>
        <taxon>Panagrolaimomorpha</taxon>
        <taxon>Strongyloidoidea</taxon>
        <taxon>Strongyloididae</taxon>
        <taxon>Parastrongyloides</taxon>
    </lineage>
</organism>
<keyword evidence="2" id="KW-1185">Reference proteome</keyword>